<dbReference type="Proteomes" id="UP001500936">
    <property type="component" value="Unassembled WGS sequence"/>
</dbReference>
<dbReference type="InterPro" id="IPR025420">
    <property type="entry name" value="DUF4143"/>
</dbReference>
<proteinExistence type="predicted"/>
<evidence type="ECO:0000313" key="2">
    <source>
        <dbReference type="EMBL" id="GAA4420251.1"/>
    </source>
</evidence>
<feature type="domain" description="DUF4143" evidence="1">
    <location>
        <begin position="1"/>
        <end position="54"/>
    </location>
</feature>
<evidence type="ECO:0000313" key="3">
    <source>
        <dbReference type="Proteomes" id="UP001500936"/>
    </source>
</evidence>
<comment type="caution">
    <text evidence="2">The sequence shown here is derived from an EMBL/GenBank/DDBJ whole genome shotgun (WGS) entry which is preliminary data.</text>
</comment>
<accession>A0ABP8L1D9</accession>
<dbReference type="Pfam" id="PF13635">
    <property type="entry name" value="DUF4143"/>
    <property type="match status" value="1"/>
</dbReference>
<keyword evidence="3" id="KW-1185">Reference proteome</keyword>
<sequence>MGALWENFLVSERQKYLHYHQQWVRTIFWRTYQQGIDYIEESDGSFRAFEFKWNPNAKARFSQTFLQSYSPAQTDILHGDNFEPFVGI</sequence>
<dbReference type="EMBL" id="BAABHB010000020">
    <property type="protein sequence ID" value="GAA4420251.1"/>
    <property type="molecule type" value="Genomic_DNA"/>
</dbReference>
<organism evidence="2 3">
    <name type="scientific">Nibrella viscosa</name>
    <dbReference type="NCBI Taxonomy" id="1084524"/>
    <lineage>
        <taxon>Bacteria</taxon>
        <taxon>Pseudomonadati</taxon>
        <taxon>Bacteroidota</taxon>
        <taxon>Cytophagia</taxon>
        <taxon>Cytophagales</taxon>
        <taxon>Spirosomataceae</taxon>
        <taxon>Nibrella</taxon>
    </lineage>
</organism>
<reference evidence="3" key="1">
    <citation type="journal article" date="2019" name="Int. J. Syst. Evol. Microbiol.">
        <title>The Global Catalogue of Microorganisms (GCM) 10K type strain sequencing project: providing services to taxonomists for standard genome sequencing and annotation.</title>
        <authorList>
            <consortium name="The Broad Institute Genomics Platform"/>
            <consortium name="The Broad Institute Genome Sequencing Center for Infectious Disease"/>
            <person name="Wu L."/>
            <person name="Ma J."/>
        </authorList>
    </citation>
    <scope>NUCLEOTIDE SEQUENCE [LARGE SCALE GENOMIC DNA]</scope>
    <source>
        <strain evidence="3">JCM 17925</strain>
    </source>
</reference>
<evidence type="ECO:0000259" key="1">
    <source>
        <dbReference type="Pfam" id="PF13635"/>
    </source>
</evidence>
<protein>
    <recommendedName>
        <fullName evidence="1">DUF4143 domain-containing protein</fullName>
    </recommendedName>
</protein>
<gene>
    <name evidence="2" type="ORF">GCM10023187_55380</name>
</gene>
<name>A0ABP8L1D9_9BACT</name>